<dbReference type="Gene3D" id="3.10.129.10">
    <property type="entry name" value="Hotdog Thioesterase"/>
    <property type="match status" value="1"/>
</dbReference>
<dbReference type="RefSeq" id="WP_109822324.1">
    <property type="nucleotide sequence ID" value="NZ_QGKL01000014.1"/>
</dbReference>
<dbReference type="PANTHER" id="PTHR30272:SF1">
    <property type="entry name" value="3-HYDROXYACYL-[ACYL-CARRIER-PROTEIN] DEHYDRATASE"/>
    <property type="match status" value="1"/>
</dbReference>
<comment type="subcellular location">
    <subcellularLocation>
        <location evidence="1 9">Cytoplasm</location>
    </subcellularLocation>
</comment>
<keyword evidence="3 9" id="KW-0963">Cytoplasm</keyword>
<dbReference type="GO" id="GO:0016020">
    <property type="term" value="C:membrane"/>
    <property type="evidence" value="ECO:0007669"/>
    <property type="project" value="GOC"/>
</dbReference>
<evidence type="ECO:0000256" key="7">
    <source>
        <dbReference type="ARBA" id="ARBA00023239"/>
    </source>
</evidence>
<dbReference type="GO" id="GO:0009245">
    <property type="term" value="P:lipid A biosynthetic process"/>
    <property type="evidence" value="ECO:0007669"/>
    <property type="project" value="UniProtKB-UniRule"/>
</dbReference>
<dbReference type="GO" id="GO:0006633">
    <property type="term" value="P:fatty acid biosynthetic process"/>
    <property type="evidence" value="ECO:0007669"/>
    <property type="project" value="UniProtKB-UniRule"/>
</dbReference>
<evidence type="ECO:0000256" key="4">
    <source>
        <dbReference type="ARBA" id="ARBA00022516"/>
    </source>
</evidence>
<dbReference type="OrthoDB" id="9772788at2"/>
<reference evidence="10 11" key="1">
    <citation type="submission" date="2018-05" db="EMBL/GenBank/DDBJ databases">
        <title>Leucothrix arctica sp. nov., isolated from Arctic seawater.</title>
        <authorList>
            <person name="Choi A."/>
            <person name="Baek K."/>
        </authorList>
    </citation>
    <scope>NUCLEOTIDE SEQUENCE [LARGE SCALE GENOMIC DNA]</scope>
    <source>
        <strain evidence="10 11">IMCC9719</strain>
    </source>
</reference>
<feature type="active site" evidence="9">
    <location>
        <position position="50"/>
    </location>
</feature>
<dbReference type="SUPFAM" id="SSF54637">
    <property type="entry name" value="Thioesterase/thiol ester dehydrase-isomerase"/>
    <property type="match status" value="1"/>
</dbReference>
<dbReference type="EC" id="4.2.1.59" evidence="9"/>
<name>A0A317CP42_9GAMM</name>
<protein>
    <recommendedName>
        <fullName evidence="9">3-hydroxyacyl-[acyl-carrier-protein] dehydratase FabZ</fullName>
        <ecNumber evidence="9">4.2.1.59</ecNumber>
    </recommendedName>
    <alternativeName>
        <fullName evidence="9">(3R)-hydroxymyristoyl-[acyl-carrier-protein] dehydratase</fullName>
        <shortName evidence="9">(3R)-hydroxymyristoyl-ACP dehydrase</shortName>
    </alternativeName>
    <alternativeName>
        <fullName evidence="9">Beta-hydroxyacyl-ACP dehydratase</fullName>
    </alternativeName>
</protein>
<evidence type="ECO:0000313" key="11">
    <source>
        <dbReference type="Proteomes" id="UP000245506"/>
    </source>
</evidence>
<keyword evidence="11" id="KW-1185">Reference proteome</keyword>
<evidence type="ECO:0000256" key="6">
    <source>
        <dbReference type="ARBA" id="ARBA00023098"/>
    </source>
</evidence>
<accession>A0A317CP42</accession>
<evidence type="ECO:0000313" key="10">
    <source>
        <dbReference type="EMBL" id="PWQ98110.1"/>
    </source>
</evidence>
<evidence type="ECO:0000256" key="3">
    <source>
        <dbReference type="ARBA" id="ARBA00022490"/>
    </source>
</evidence>
<comment type="catalytic activity">
    <reaction evidence="9">
        <text>a (3R)-hydroxyacyl-[ACP] = a (2E)-enoyl-[ACP] + H2O</text>
        <dbReference type="Rhea" id="RHEA:13097"/>
        <dbReference type="Rhea" id="RHEA-COMP:9925"/>
        <dbReference type="Rhea" id="RHEA-COMP:9945"/>
        <dbReference type="ChEBI" id="CHEBI:15377"/>
        <dbReference type="ChEBI" id="CHEBI:78784"/>
        <dbReference type="ChEBI" id="CHEBI:78827"/>
        <dbReference type="EC" id="4.2.1.59"/>
    </reaction>
</comment>
<dbReference type="InterPro" id="IPR029069">
    <property type="entry name" value="HotDog_dom_sf"/>
</dbReference>
<dbReference type="AlphaFoldDB" id="A0A317CP42"/>
<dbReference type="Proteomes" id="UP000245506">
    <property type="component" value="Unassembled WGS sequence"/>
</dbReference>
<comment type="caution">
    <text evidence="10">The sequence shown here is derived from an EMBL/GenBank/DDBJ whole genome shotgun (WGS) entry which is preliminary data.</text>
</comment>
<dbReference type="GO" id="GO:0005737">
    <property type="term" value="C:cytoplasm"/>
    <property type="evidence" value="ECO:0007669"/>
    <property type="project" value="UniProtKB-SubCell"/>
</dbReference>
<evidence type="ECO:0000256" key="2">
    <source>
        <dbReference type="ARBA" id="ARBA00009174"/>
    </source>
</evidence>
<keyword evidence="6 9" id="KW-0443">Lipid metabolism</keyword>
<dbReference type="NCBIfam" id="NF000582">
    <property type="entry name" value="PRK00006.1"/>
    <property type="match status" value="1"/>
</dbReference>
<keyword evidence="5 9" id="KW-0441">Lipid A biosynthesis</keyword>
<dbReference type="InterPro" id="IPR010084">
    <property type="entry name" value="FabZ"/>
</dbReference>
<dbReference type="InterPro" id="IPR013114">
    <property type="entry name" value="FabA_FabZ"/>
</dbReference>
<evidence type="ECO:0000256" key="1">
    <source>
        <dbReference type="ARBA" id="ARBA00004496"/>
    </source>
</evidence>
<proteinExistence type="inferred from homology"/>
<dbReference type="Pfam" id="PF07977">
    <property type="entry name" value="FabA"/>
    <property type="match status" value="1"/>
</dbReference>
<organism evidence="10 11">
    <name type="scientific">Leucothrix arctica</name>
    <dbReference type="NCBI Taxonomy" id="1481894"/>
    <lineage>
        <taxon>Bacteria</taxon>
        <taxon>Pseudomonadati</taxon>
        <taxon>Pseudomonadota</taxon>
        <taxon>Gammaproteobacteria</taxon>
        <taxon>Thiotrichales</taxon>
        <taxon>Thiotrichaceae</taxon>
        <taxon>Leucothrix</taxon>
    </lineage>
</organism>
<comment type="similarity">
    <text evidence="2 9">Belongs to the thioester dehydratase family. FabZ subfamily.</text>
</comment>
<evidence type="ECO:0000256" key="8">
    <source>
        <dbReference type="ARBA" id="ARBA00025049"/>
    </source>
</evidence>
<dbReference type="NCBIfam" id="TIGR01750">
    <property type="entry name" value="fabZ"/>
    <property type="match status" value="1"/>
</dbReference>
<comment type="function">
    <text evidence="8 9">Involved in unsaturated fatty acids biosynthesis. Catalyzes the dehydration of short chain beta-hydroxyacyl-ACPs and long chain saturated and unsaturated beta-hydroxyacyl-ACPs.</text>
</comment>
<evidence type="ECO:0000256" key="5">
    <source>
        <dbReference type="ARBA" id="ARBA00022556"/>
    </source>
</evidence>
<dbReference type="GO" id="GO:0019171">
    <property type="term" value="F:(3R)-hydroxyacyl-[acyl-carrier-protein] dehydratase activity"/>
    <property type="evidence" value="ECO:0007669"/>
    <property type="project" value="UniProtKB-EC"/>
</dbReference>
<keyword evidence="7 9" id="KW-0456">Lyase</keyword>
<gene>
    <name evidence="9 10" type="primary">fabZ</name>
    <name evidence="10" type="ORF">DKT75_04935</name>
</gene>
<sequence>MKVMDVVEIRKFLAHRYPFLLVDRVLDYEEGKHLTAIKNVSINEPYFNGHFPDQPIMPGVLLIEAMAQATGLLGFLTMGTEPQENTLYILVGVNKVKFRKQVVPGDQVELYAELIKRKGNMWIFKTVAKVDGKMVTSAELMCAAVTGEDA</sequence>
<dbReference type="FunFam" id="3.10.129.10:FF:000001">
    <property type="entry name" value="3-hydroxyacyl-[acyl-carrier-protein] dehydratase FabZ"/>
    <property type="match status" value="1"/>
</dbReference>
<keyword evidence="4 9" id="KW-0444">Lipid biosynthesis</keyword>
<dbReference type="EMBL" id="QGKL01000014">
    <property type="protein sequence ID" value="PWQ98110.1"/>
    <property type="molecule type" value="Genomic_DNA"/>
</dbReference>
<dbReference type="PANTHER" id="PTHR30272">
    <property type="entry name" value="3-HYDROXYACYL-[ACYL-CARRIER-PROTEIN] DEHYDRATASE"/>
    <property type="match status" value="1"/>
</dbReference>
<dbReference type="CDD" id="cd01288">
    <property type="entry name" value="FabZ"/>
    <property type="match status" value="1"/>
</dbReference>
<dbReference type="HAMAP" id="MF_00406">
    <property type="entry name" value="FabZ"/>
    <property type="match status" value="1"/>
</dbReference>
<evidence type="ECO:0000256" key="9">
    <source>
        <dbReference type="HAMAP-Rule" id="MF_00406"/>
    </source>
</evidence>